<dbReference type="EMBL" id="SSOB01000032">
    <property type="protein sequence ID" value="THF75378.1"/>
    <property type="molecule type" value="Genomic_DNA"/>
</dbReference>
<dbReference type="Pfam" id="PF13476">
    <property type="entry name" value="AAA_23"/>
    <property type="match status" value="1"/>
</dbReference>
<dbReference type="PANTHER" id="PTHR43581:SF4">
    <property type="entry name" value="ATP_GTP PHOSPHATASE"/>
    <property type="match status" value="1"/>
</dbReference>
<evidence type="ECO:0000259" key="1">
    <source>
        <dbReference type="SMART" id="SM00382"/>
    </source>
</evidence>
<dbReference type="AlphaFoldDB" id="A0A4S4BKW3"/>
<keyword evidence="3" id="KW-1185">Reference proteome</keyword>
<dbReference type="SMART" id="SM00382">
    <property type="entry name" value="AAA"/>
    <property type="match status" value="1"/>
</dbReference>
<feature type="domain" description="AAA+ ATPase" evidence="1">
    <location>
        <begin position="24"/>
        <end position="349"/>
    </location>
</feature>
<dbReference type="InterPro" id="IPR041685">
    <property type="entry name" value="AAA_GajA/Old/RecF-like"/>
</dbReference>
<dbReference type="RefSeq" id="WP_136372032.1">
    <property type="nucleotide sequence ID" value="NZ_SSOB01000032.1"/>
</dbReference>
<dbReference type="InterPro" id="IPR027417">
    <property type="entry name" value="P-loop_NTPase"/>
</dbReference>
<dbReference type="InterPro" id="IPR038729">
    <property type="entry name" value="Rad50/SbcC_AAA"/>
</dbReference>
<dbReference type="CDD" id="cd00267">
    <property type="entry name" value="ABC_ATPase"/>
    <property type="match status" value="1"/>
</dbReference>
<dbReference type="InterPro" id="IPR051396">
    <property type="entry name" value="Bact_Antivir_Def_Nuclease"/>
</dbReference>
<comment type="caution">
    <text evidence="2">The sequence shown here is derived from an EMBL/GenBank/DDBJ whole genome shotgun (WGS) entry which is preliminary data.</text>
</comment>
<dbReference type="Gene3D" id="3.40.50.300">
    <property type="entry name" value="P-loop containing nucleotide triphosphate hydrolases"/>
    <property type="match status" value="1"/>
</dbReference>
<dbReference type="Pfam" id="PF13175">
    <property type="entry name" value="AAA_15"/>
    <property type="match status" value="1"/>
</dbReference>
<dbReference type="OrthoDB" id="308933at2"/>
<dbReference type="InterPro" id="IPR034139">
    <property type="entry name" value="TOPRIM_OLD"/>
</dbReference>
<dbReference type="InterPro" id="IPR003593">
    <property type="entry name" value="AAA+_ATPase"/>
</dbReference>
<evidence type="ECO:0000313" key="2">
    <source>
        <dbReference type="EMBL" id="THF75378.1"/>
    </source>
</evidence>
<dbReference type="CDD" id="cd01026">
    <property type="entry name" value="TOPRIM_OLD"/>
    <property type="match status" value="1"/>
</dbReference>
<proteinExistence type="predicted"/>
<protein>
    <submittedName>
        <fullName evidence="2">DUF2813 domain-containing protein</fullName>
    </submittedName>
</protein>
<name>A0A4S4BKW3_9BACL</name>
<organism evidence="2 3">
    <name type="scientific">Cohnella fermenti</name>
    <dbReference type="NCBI Taxonomy" id="2565925"/>
    <lineage>
        <taxon>Bacteria</taxon>
        <taxon>Bacillati</taxon>
        <taxon>Bacillota</taxon>
        <taxon>Bacilli</taxon>
        <taxon>Bacillales</taxon>
        <taxon>Paenibacillaceae</taxon>
        <taxon>Cohnella</taxon>
    </lineage>
</organism>
<dbReference type="SUPFAM" id="SSF52540">
    <property type="entry name" value="P-loop containing nucleoside triphosphate hydrolases"/>
    <property type="match status" value="1"/>
</dbReference>
<accession>A0A4S4BKW3</accession>
<dbReference type="Proteomes" id="UP000310636">
    <property type="component" value="Unassembled WGS sequence"/>
</dbReference>
<reference evidence="2 3" key="1">
    <citation type="submission" date="2019-04" db="EMBL/GenBank/DDBJ databases">
        <title>Cohnella sp. nov. isolated from preserved vegetables.</title>
        <authorList>
            <person name="Lin S.-Y."/>
            <person name="Hung M.-H."/>
            <person name="Young C.-C."/>
        </authorList>
    </citation>
    <scope>NUCLEOTIDE SEQUENCE [LARGE SCALE GENOMIC DNA]</scope>
    <source>
        <strain evidence="2 3">CC-MHH1044</strain>
    </source>
</reference>
<dbReference type="PANTHER" id="PTHR43581">
    <property type="entry name" value="ATP/GTP PHOSPHATASE"/>
    <property type="match status" value="1"/>
</dbReference>
<dbReference type="Pfam" id="PF20469">
    <property type="entry name" value="OLD-like_TOPRIM"/>
    <property type="match status" value="1"/>
</dbReference>
<gene>
    <name evidence="2" type="ORF">E6C55_22295</name>
</gene>
<evidence type="ECO:0000313" key="3">
    <source>
        <dbReference type="Proteomes" id="UP000310636"/>
    </source>
</evidence>
<sequence length="663" mass="74532">MYISELKVAGYKNAKETSQIKFNKGLNVLVGENGSGKTTIINALRLILKENEFSYMNISEDDFFISLDKQVSSENIKIDITFDSLTPDEEVTFLSWCDAEFKAQLHLEVNANPNRKGYYKKEVWGGQSKASIFEEETFECIDCIYLPPLRDAEEKLVNGKKSRLAQLLKKQYGDNKEKLVDSVKGFNDIITSNADGNYNEIEAAKKNINTKLVETLGSHLGQSVNLQFAETTFNKVVESIKMVFFPLSGETDPNKFRDIATNSLGYNNLLYIATVFAELELLKDNNLVTVLLIEEPEAHLHPQLQVKFIKYLKQLTDMLHNTQVVITTHSPVLASSISIDNLIHIVQKDERFVATALKDINMSNSKGYLNRWLDVTKSTLLFSKGIILVEGISEAMLIPVLAQITLAKYNISVSETSKKPLPSSLEEAGVSVININGINFKHFLKLFSDCDNSSGDEKLPIRCSGITDNDPGKTEIPLFDQDGMPILSDDGEPQKKFIETYPLPSNPSKGNNSALALIEDVNKSKWARLFHSPLKTFEYDLAMEKNTKLMAQTLKILWPIENGKVSKDCEKIIEYDNKYVDENLLSEDAKFIIEHIDDENVGKGTYAQQFAEIIETQINNELFKIASDKSNSTAILQNINKLINVPKYIEDAVIWSCGGDLHD</sequence>